<evidence type="ECO:0000256" key="1">
    <source>
        <dbReference type="ARBA" id="ARBA00022679"/>
    </source>
</evidence>
<comment type="caution">
    <text evidence="2">The sequence shown here is derived from an EMBL/GenBank/DDBJ whole genome shotgun (WGS) entry which is preliminary data.</text>
</comment>
<dbReference type="AlphaFoldDB" id="A0A7Y8GWU2"/>
<dbReference type="Gene3D" id="3.40.50.10540">
    <property type="entry name" value="Crotonobetainyl-coa:carnitine coa-transferase, domain 1"/>
    <property type="match status" value="1"/>
</dbReference>
<name>A0A7Y8GWU2_9BURK</name>
<dbReference type="Pfam" id="PF02515">
    <property type="entry name" value="CoA_transf_3"/>
    <property type="match status" value="1"/>
</dbReference>
<dbReference type="InterPro" id="IPR003673">
    <property type="entry name" value="CoA-Trfase_fam_III"/>
</dbReference>
<dbReference type="InterPro" id="IPR023606">
    <property type="entry name" value="CoA-Trfase_III_dom_1_sf"/>
</dbReference>
<proteinExistence type="predicted"/>
<dbReference type="RefSeq" id="WP_177136389.1">
    <property type="nucleotide sequence ID" value="NZ_VYGV01000012.1"/>
</dbReference>
<accession>A0A7Y8GWU2</accession>
<evidence type="ECO:0000313" key="3">
    <source>
        <dbReference type="Proteomes" id="UP000545507"/>
    </source>
</evidence>
<dbReference type="PANTHER" id="PTHR48207">
    <property type="entry name" value="SUCCINATE--HYDROXYMETHYLGLUTARATE COA-TRANSFERASE"/>
    <property type="match status" value="1"/>
</dbReference>
<keyword evidence="3" id="KW-1185">Reference proteome</keyword>
<dbReference type="EMBL" id="VYGV01000012">
    <property type="protein sequence ID" value="NWF46310.1"/>
    <property type="molecule type" value="Genomic_DNA"/>
</dbReference>
<reference evidence="2 3" key="1">
    <citation type="submission" date="2019-09" db="EMBL/GenBank/DDBJ databases">
        <title>Hydrogenophaga aromatica sp. nov., isolated from a para-xylene-degrading enrichment culture.</title>
        <authorList>
            <person name="Tancsics A."/>
            <person name="Banerjee S."/>
        </authorList>
    </citation>
    <scope>NUCLEOTIDE SEQUENCE [LARGE SCALE GENOMIC DNA]</scope>
    <source>
        <strain evidence="2 3">D2P1</strain>
    </source>
</reference>
<protein>
    <submittedName>
        <fullName evidence="2">Uncharacterized protein</fullName>
    </submittedName>
</protein>
<sequence>MGYRVTCGPVNSAIQALEHEQTRAIGMVLDVEDGLGGHARGLGLPVTLSRTPATPTTTKAPHVGEHSTQVLTEFGFSDAEINALVEAGVMSPATQVPTQVTTI</sequence>
<dbReference type="Proteomes" id="UP000545507">
    <property type="component" value="Unassembled WGS sequence"/>
</dbReference>
<evidence type="ECO:0000313" key="2">
    <source>
        <dbReference type="EMBL" id="NWF46310.1"/>
    </source>
</evidence>
<dbReference type="SUPFAM" id="SSF89796">
    <property type="entry name" value="CoA-transferase family III (CaiB/BaiF)"/>
    <property type="match status" value="1"/>
</dbReference>
<dbReference type="PANTHER" id="PTHR48207:SF3">
    <property type="entry name" value="SUCCINATE--HYDROXYMETHYLGLUTARATE COA-TRANSFERASE"/>
    <property type="match status" value="1"/>
</dbReference>
<dbReference type="InterPro" id="IPR050483">
    <property type="entry name" value="CoA-transferase_III_domain"/>
</dbReference>
<keyword evidence="1" id="KW-0808">Transferase</keyword>
<organism evidence="2 3">
    <name type="scientific">Hydrogenophaga aromaticivorans</name>
    <dbReference type="NCBI Taxonomy" id="2610898"/>
    <lineage>
        <taxon>Bacteria</taxon>
        <taxon>Pseudomonadati</taxon>
        <taxon>Pseudomonadota</taxon>
        <taxon>Betaproteobacteria</taxon>
        <taxon>Burkholderiales</taxon>
        <taxon>Comamonadaceae</taxon>
        <taxon>Hydrogenophaga</taxon>
    </lineage>
</organism>
<gene>
    <name evidence="2" type="ORF">F3K02_13770</name>
</gene>
<dbReference type="GO" id="GO:0008410">
    <property type="term" value="F:CoA-transferase activity"/>
    <property type="evidence" value="ECO:0007669"/>
    <property type="project" value="TreeGrafter"/>
</dbReference>